<dbReference type="AlphaFoldDB" id="A0A0F9IQD0"/>
<comment type="caution">
    <text evidence="2">The sequence shown here is derived from an EMBL/GenBank/DDBJ whole genome shotgun (WGS) entry which is preliminary data.</text>
</comment>
<protein>
    <submittedName>
        <fullName evidence="2">Uncharacterized protein</fullName>
    </submittedName>
</protein>
<sequence length="85" mass="9654">MNGQESRRVVGSVTDFEGLDAATRIEHVMRLPDEERQALVLHLIFENRNTLAEIRRERRWAYGVGHLFAIVVASLAGIFGQPLRP</sequence>
<keyword evidence="1" id="KW-1133">Transmembrane helix</keyword>
<keyword evidence="1" id="KW-0812">Transmembrane</keyword>
<feature type="transmembrane region" description="Helical" evidence="1">
    <location>
        <begin position="60"/>
        <end position="79"/>
    </location>
</feature>
<gene>
    <name evidence="2" type="ORF">LCGC14_1551080</name>
</gene>
<evidence type="ECO:0000256" key="1">
    <source>
        <dbReference type="SAM" id="Phobius"/>
    </source>
</evidence>
<accession>A0A0F9IQD0</accession>
<evidence type="ECO:0000313" key="2">
    <source>
        <dbReference type="EMBL" id="KKM57023.1"/>
    </source>
</evidence>
<organism evidence="2">
    <name type="scientific">marine sediment metagenome</name>
    <dbReference type="NCBI Taxonomy" id="412755"/>
    <lineage>
        <taxon>unclassified sequences</taxon>
        <taxon>metagenomes</taxon>
        <taxon>ecological metagenomes</taxon>
    </lineage>
</organism>
<proteinExistence type="predicted"/>
<dbReference type="EMBL" id="LAZR01011858">
    <property type="protein sequence ID" value="KKM57023.1"/>
    <property type="molecule type" value="Genomic_DNA"/>
</dbReference>
<keyword evidence="1" id="KW-0472">Membrane</keyword>
<name>A0A0F9IQD0_9ZZZZ</name>
<reference evidence="2" key="1">
    <citation type="journal article" date="2015" name="Nature">
        <title>Complex archaea that bridge the gap between prokaryotes and eukaryotes.</title>
        <authorList>
            <person name="Spang A."/>
            <person name="Saw J.H."/>
            <person name="Jorgensen S.L."/>
            <person name="Zaremba-Niedzwiedzka K."/>
            <person name="Martijn J."/>
            <person name="Lind A.E."/>
            <person name="van Eijk R."/>
            <person name="Schleper C."/>
            <person name="Guy L."/>
            <person name="Ettema T.J."/>
        </authorList>
    </citation>
    <scope>NUCLEOTIDE SEQUENCE</scope>
</reference>